<keyword evidence="4" id="KW-1185">Reference proteome</keyword>
<evidence type="ECO:0000313" key="4">
    <source>
        <dbReference type="Proteomes" id="UP000594008"/>
    </source>
</evidence>
<feature type="compositionally biased region" description="Polar residues" evidence="1">
    <location>
        <begin position="272"/>
        <end position="284"/>
    </location>
</feature>
<evidence type="ECO:0000256" key="2">
    <source>
        <dbReference type="SAM" id="Phobius"/>
    </source>
</evidence>
<keyword evidence="2" id="KW-1133">Transmembrane helix</keyword>
<feature type="region of interest" description="Disordered" evidence="1">
    <location>
        <begin position="74"/>
        <end position="98"/>
    </location>
</feature>
<organism evidence="3 4">
    <name type="scientific">Streptomyces chromofuscus</name>
    <dbReference type="NCBI Taxonomy" id="42881"/>
    <lineage>
        <taxon>Bacteria</taxon>
        <taxon>Bacillati</taxon>
        <taxon>Actinomycetota</taxon>
        <taxon>Actinomycetes</taxon>
        <taxon>Kitasatosporales</taxon>
        <taxon>Streptomycetaceae</taxon>
        <taxon>Streptomyces</taxon>
    </lineage>
</organism>
<evidence type="ECO:0000256" key="1">
    <source>
        <dbReference type="SAM" id="MobiDB-lite"/>
    </source>
</evidence>
<name>A0A7M2T1W8_STRCW</name>
<gene>
    <name evidence="3" type="ORF">IPT68_23065</name>
</gene>
<evidence type="ECO:0000313" key="3">
    <source>
        <dbReference type="EMBL" id="QOV42677.1"/>
    </source>
</evidence>
<accession>A0A7M2T1W8</accession>
<evidence type="ECO:0008006" key="5">
    <source>
        <dbReference type="Google" id="ProtNLM"/>
    </source>
</evidence>
<feature type="region of interest" description="Disordered" evidence="1">
    <location>
        <begin position="263"/>
        <end position="284"/>
    </location>
</feature>
<dbReference type="AlphaFoldDB" id="A0A7M2T1W8"/>
<reference evidence="3 4" key="1">
    <citation type="submission" date="2020-10" db="EMBL/GenBank/DDBJ databases">
        <title>Streptomyces chromofuscus complate genome analysis.</title>
        <authorList>
            <person name="Anwar N."/>
        </authorList>
    </citation>
    <scope>NUCLEOTIDE SEQUENCE [LARGE SCALE GENOMIC DNA]</scope>
    <source>
        <strain evidence="3 4">DSM 40273</strain>
    </source>
</reference>
<proteinExistence type="predicted"/>
<dbReference type="KEGG" id="schf:IPT68_23065"/>
<keyword evidence="2" id="KW-0472">Membrane</keyword>
<protein>
    <recommendedName>
        <fullName evidence="5">LigA protein</fullName>
    </recommendedName>
</protein>
<dbReference type="RefSeq" id="WP_189696278.1">
    <property type="nucleotide sequence ID" value="NZ_BMTA01000002.1"/>
</dbReference>
<keyword evidence="2" id="KW-0812">Transmembrane</keyword>
<dbReference type="EMBL" id="CP063374">
    <property type="protein sequence ID" value="QOV42677.1"/>
    <property type="molecule type" value="Genomic_DNA"/>
</dbReference>
<dbReference type="Proteomes" id="UP000594008">
    <property type="component" value="Chromosome"/>
</dbReference>
<sequence length="423" mass="44067">MPTAHQENDPFEDRLGAALRQTGDTFDTDRPALIAAGHHRGRTLRLRRRAAVAGGAASIALVGIAGALVLPGSGSGGDAREQQAVGSGPRTSAPATSAATRAVSAERMIATLRQLLPEGAVSGAEGSGGGGVATPSVRLVYDDGEGGGAIAVSLNRVEPGSRTAREAIACPDKVYVPHDSCTSSRLSDGSVLMLFQGYEYPDRRVDTRLWRAELVTPEGEQISVSEWNAEAEKDAPVTRPEPPLSLQELRKVATASQWRALVPAEAGDPNKPETTTQPSAPAATFNGSAVDTLVTLLPKKAEVVSKGGEGDFGYVVVDDGRGQSLVQINVQPRMGDVAGELFTGAGTLPDGTLVSTRKTPGEKGGEGVVMWTADTLRTDGLRVVISAFNSGSQHTAATREAPALTLGQLRELALDPMWPTLLD</sequence>
<feature type="transmembrane region" description="Helical" evidence="2">
    <location>
        <begin position="50"/>
        <end position="70"/>
    </location>
</feature>